<dbReference type="EMBL" id="GG663743">
    <property type="protein sequence ID" value="EEH54489.1"/>
    <property type="molecule type" value="Genomic_DNA"/>
</dbReference>
<feature type="compositionally biased region" description="Basic and acidic residues" evidence="1">
    <location>
        <begin position="378"/>
        <end position="393"/>
    </location>
</feature>
<feature type="region of interest" description="Disordered" evidence="1">
    <location>
        <begin position="572"/>
        <end position="605"/>
    </location>
</feature>
<feature type="compositionally biased region" description="Acidic residues" evidence="1">
    <location>
        <begin position="207"/>
        <end position="224"/>
    </location>
</feature>
<proteinExistence type="predicted"/>
<organism evidence="3">
    <name type="scientific">Micromonas pusilla (strain CCMP1545)</name>
    <name type="common">Picoplanktonic green alga</name>
    <dbReference type="NCBI Taxonomy" id="564608"/>
    <lineage>
        <taxon>Eukaryota</taxon>
        <taxon>Viridiplantae</taxon>
        <taxon>Chlorophyta</taxon>
        <taxon>Mamiellophyceae</taxon>
        <taxon>Mamiellales</taxon>
        <taxon>Mamiellaceae</taxon>
        <taxon>Micromonas</taxon>
    </lineage>
</organism>
<feature type="compositionally biased region" description="Basic and acidic residues" evidence="1">
    <location>
        <begin position="589"/>
        <end position="600"/>
    </location>
</feature>
<keyword evidence="3" id="KW-1185">Reference proteome</keyword>
<feature type="region of interest" description="Disordered" evidence="1">
    <location>
        <begin position="376"/>
        <end position="427"/>
    </location>
</feature>
<feature type="compositionally biased region" description="Acidic residues" evidence="1">
    <location>
        <begin position="107"/>
        <end position="117"/>
    </location>
</feature>
<dbReference type="InterPro" id="IPR002052">
    <property type="entry name" value="DNA_methylase_N6_adenine_CS"/>
</dbReference>
<dbReference type="eggNOG" id="ENOG502S2G6">
    <property type="taxonomic scope" value="Eukaryota"/>
</dbReference>
<dbReference type="RefSeq" id="XP_003060839.1">
    <property type="nucleotide sequence ID" value="XM_003060793.1"/>
</dbReference>
<feature type="region of interest" description="Disordered" evidence="1">
    <location>
        <begin position="488"/>
        <end position="509"/>
    </location>
</feature>
<dbReference type="GeneID" id="9686534"/>
<gene>
    <name evidence="2" type="ORF">MICPUCDRAFT_60475</name>
</gene>
<reference evidence="2 3" key="1">
    <citation type="journal article" date="2009" name="Science">
        <title>Green evolution and dynamic adaptations revealed by genomes of the marine picoeukaryotes Micromonas.</title>
        <authorList>
            <person name="Worden A.Z."/>
            <person name="Lee J.H."/>
            <person name="Mock T."/>
            <person name="Rouze P."/>
            <person name="Simmons M.P."/>
            <person name="Aerts A.L."/>
            <person name="Allen A.E."/>
            <person name="Cuvelier M.L."/>
            <person name="Derelle E."/>
            <person name="Everett M.V."/>
            <person name="Foulon E."/>
            <person name="Grimwood J."/>
            <person name="Gundlach H."/>
            <person name="Henrissat B."/>
            <person name="Napoli C."/>
            <person name="McDonald S.M."/>
            <person name="Parker M.S."/>
            <person name="Rombauts S."/>
            <person name="Salamov A."/>
            <person name="Von Dassow P."/>
            <person name="Badger J.H."/>
            <person name="Coutinho P.M."/>
            <person name="Demir E."/>
            <person name="Dubchak I."/>
            <person name="Gentemann C."/>
            <person name="Eikrem W."/>
            <person name="Gready J.E."/>
            <person name="John U."/>
            <person name="Lanier W."/>
            <person name="Lindquist E.A."/>
            <person name="Lucas S."/>
            <person name="Mayer K.F."/>
            <person name="Moreau H."/>
            <person name="Not F."/>
            <person name="Otillar R."/>
            <person name="Panaud O."/>
            <person name="Pangilinan J."/>
            <person name="Paulsen I."/>
            <person name="Piegu B."/>
            <person name="Poliakov A."/>
            <person name="Robbens S."/>
            <person name="Schmutz J."/>
            <person name="Toulza E."/>
            <person name="Wyss T."/>
            <person name="Zelensky A."/>
            <person name="Zhou K."/>
            <person name="Armbrust E.V."/>
            <person name="Bhattacharya D."/>
            <person name="Goodenough U.W."/>
            <person name="Van de Peer Y."/>
            <person name="Grigoriev I.V."/>
        </authorList>
    </citation>
    <scope>NUCLEOTIDE SEQUENCE [LARGE SCALE GENOMIC DNA]</scope>
    <source>
        <strain evidence="2 3">CCMP1545</strain>
    </source>
</reference>
<feature type="region of interest" description="Disordered" evidence="1">
    <location>
        <begin position="440"/>
        <end position="460"/>
    </location>
</feature>
<evidence type="ECO:0000256" key="1">
    <source>
        <dbReference type="SAM" id="MobiDB-lite"/>
    </source>
</evidence>
<dbReference type="PROSITE" id="PS00092">
    <property type="entry name" value="N6_MTASE"/>
    <property type="match status" value="1"/>
</dbReference>
<sequence>MAADDDLDRFDDSDSERFVDADADDAAPKGGGASTSARVSAAVASSNPRPNARDRPSSRAARKRAKKLAAKAARTARREEEKTRFPAAADGDDGGGGDGGGDASSSGEEEEEEEEEDASRRRPRSSSAEIPPVPDKKVHHGTLRVEGVVVDNKLVLVDGRTRAVYSSTRRAKDGSHLRVGTFDPATGAVIRWSKKEIAAHHAPKPADDDDDEKEEEEEEEEENVVEGRMERPPTSVTHAFDADGDDHCETSPEAHANVVNFLNDVASRLGKKPSELIIYDPYYCAGGTERSFNALGFRNVINRNEDFYAVAKRNEVPEHDVLVTNPPYSADHVEKCLTFAAANLAEHGRPYFLLLPSYVIHKPYYVDALLTGGAAGRRAKEAREKRERGRAEEKEEDVEEEEEEEEDEEEDEEEMVDDDDDDDDDDQMVFKRASDATGERIPLAKKKSNASSSSSSSRRQTLPFYVAPAKRYYYWTPKALLAARRAASARDDGESASARRKKKHVGRLGERTSPFPSIWCCCLGEFQTDALRRHRKLPRAFVDGYTVSTHPNDLPAHVLDEWDPRRLAAVERERARGARRRDGDDGDHGDDGARGDDRGKRGGKIKKLRRFAGFRTLPGASLRPPLAFNARPRRLSTPPDAYELHPDVRLYGTTLSGGNCGQNMPAKDKKRYAEFTNDKSGEAATGNWENGKGGGDGGMFSRPRKKAKY</sequence>
<dbReference type="OMA" id="DEWDPRR"/>
<evidence type="ECO:0000313" key="2">
    <source>
        <dbReference type="EMBL" id="EEH54489.1"/>
    </source>
</evidence>
<dbReference type="GO" id="GO:0003676">
    <property type="term" value="F:nucleic acid binding"/>
    <property type="evidence" value="ECO:0007669"/>
    <property type="project" value="InterPro"/>
</dbReference>
<feature type="region of interest" description="Disordered" evidence="1">
    <location>
        <begin position="675"/>
        <end position="709"/>
    </location>
</feature>
<dbReference type="OrthoDB" id="203687at2759"/>
<dbReference type="Proteomes" id="UP000001876">
    <property type="component" value="Unassembled WGS sequence"/>
</dbReference>
<feature type="compositionally biased region" description="Basic and acidic residues" evidence="1">
    <location>
        <begin position="572"/>
        <end position="583"/>
    </location>
</feature>
<feature type="compositionally biased region" description="Basic and acidic residues" evidence="1">
    <location>
        <begin position="10"/>
        <end position="20"/>
    </location>
</feature>
<accession>C1MYT4</accession>
<feature type="compositionally biased region" description="Low complexity" evidence="1">
    <location>
        <begin position="34"/>
        <end position="50"/>
    </location>
</feature>
<dbReference type="GO" id="GO:0008168">
    <property type="term" value="F:methyltransferase activity"/>
    <property type="evidence" value="ECO:0007669"/>
    <property type="project" value="InterPro"/>
</dbReference>
<dbReference type="PANTHER" id="PTHR39444:SF3">
    <property type="entry name" value="SITE-SPECIFIC DNA-METHYLTRANSFERASE (ADENINE-SPECIFIC)"/>
    <property type="match status" value="1"/>
</dbReference>
<feature type="compositionally biased region" description="Acidic residues" evidence="1">
    <location>
        <begin position="394"/>
        <end position="427"/>
    </location>
</feature>
<dbReference type="KEGG" id="mpp:MICPUCDRAFT_60475"/>
<protein>
    <submittedName>
        <fullName evidence="2">Predicted protein</fullName>
    </submittedName>
</protein>
<dbReference type="AlphaFoldDB" id="C1MYT4"/>
<dbReference type="GO" id="GO:0032259">
    <property type="term" value="P:methylation"/>
    <property type="evidence" value="ECO:0007669"/>
    <property type="project" value="InterPro"/>
</dbReference>
<feature type="region of interest" description="Disordered" evidence="1">
    <location>
        <begin position="1"/>
        <end position="141"/>
    </location>
</feature>
<feature type="compositionally biased region" description="Basic residues" evidence="1">
    <location>
        <begin position="60"/>
        <end position="69"/>
    </location>
</feature>
<dbReference type="PANTHER" id="PTHR39444">
    <property type="entry name" value="SITE-SPECIFIC DNA-METHYLTRANSFERASE (ADENINE-SPECIFIC)"/>
    <property type="match status" value="1"/>
</dbReference>
<name>C1MYT4_MICPC</name>
<feature type="region of interest" description="Disordered" evidence="1">
    <location>
        <begin position="622"/>
        <end position="641"/>
    </location>
</feature>
<evidence type="ECO:0000313" key="3">
    <source>
        <dbReference type="Proteomes" id="UP000001876"/>
    </source>
</evidence>
<feature type="region of interest" description="Disordered" evidence="1">
    <location>
        <begin position="196"/>
        <end position="234"/>
    </location>
</feature>